<dbReference type="InterPro" id="IPR043917">
    <property type="entry name" value="DUF5753"/>
</dbReference>
<organism evidence="2 3">
    <name type="scientific">Actinomadura harenae</name>
    <dbReference type="NCBI Taxonomy" id="2483351"/>
    <lineage>
        <taxon>Bacteria</taxon>
        <taxon>Bacillati</taxon>
        <taxon>Actinomycetota</taxon>
        <taxon>Actinomycetes</taxon>
        <taxon>Streptosporangiales</taxon>
        <taxon>Thermomonosporaceae</taxon>
        <taxon>Actinomadura</taxon>
    </lineage>
</organism>
<proteinExistence type="predicted"/>
<feature type="domain" description="HTH cro/C1-type" evidence="1">
    <location>
        <begin position="19"/>
        <end position="73"/>
    </location>
</feature>
<protein>
    <submittedName>
        <fullName evidence="2">XRE family transcriptional regulator</fullName>
    </submittedName>
</protein>
<evidence type="ECO:0000313" key="3">
    <source>
        <dbReference type="Proteomes" id="UP000282674"/>
    </source>
</evidence>
<dbReference type="RefSeq" id="WP_122197644.1">
    <property type="nucleotide sequence ID" value="NZ_JBHSKC010000001.1"/>
</dbReference>
<dbReference type="Pfam" id="PF19054">
    <property type="entry name" value="DUF5753"/>
    <property type="match status" value="1"/>
</dbReference>
<dbReference type="SMART" id="SM00530">
    <property type="entry name" value="HTH_XRE"/>
    <property type="match status" value="1"/>
</dbReference>
<evidence type="ECO:0000313" key="2">
    <source>
        <dbReference type="EMBL" id="RMI39615.1"/>
    </source>
</evidence>
<dbReference type="InterPro" id="IPR001387">
    <property type="entry name" value="Cro/C1-type_HTH"/>
</dbReference>
<dbReference type="Proteomes" id="UP000282674">
    <property type="component" value="Unassembled WGS sequence"/>
</dbReference>
<comment type="caution">
    <text evidence="2">The sequence shown here is derived from an EMBL/GenBank/DDBJ whole genome shotgun (WGS) entry which is preliminary data.</text>
</comment>
<dbReference type="OrthoDB" id="5177725at2"/>
<dbReference type="GO" id="GO:0003677">
    <property type="term" value="F:DNA binding"/>
    <property type="evidence" value="ECO:0007669"/>
    <property type="project" value="InterPro"/>
</dbReference>
<accession>A0A3M2LU74</accession>
<dbReference type="CDD" id="cd00093">
    <property type="entry name" value="HTH_XRE"/>
    <property type="match status" value="1"/>
</dbReference>
<dbReference type="AlphaFoldDB" id="A0A3M2LU74"/>
<dbReference type="EMBL" id="RFFG01000064">
    <property type="protein sequence ID" value="RMI39615.1"/>
    <property type="molecule type" value="Genomic_DNA"/>
</dbReference>
<reference evidence="2 3" key="1">
    <citation type="submission" date="2018-10" db="EMBL/GenBank/DDBJ databases">
        <title>Isolation from soil.</title>
        <authorList>
            <person name="Hu J."/>
        </authorList>
    </citation>
    <scope>NUCLEOTIDE SEQUENCE [LARGE SCALE GENOMIC DNA]</scope>
    <source>
        <strain evidence="2 3">NEAU-Ht49</strain>
    </source>
</reference>
<keyword evidence="3" id="KW-1185">Reference proteome</keyword>
<dbReference type="Gene3D" id="1.10.260.40">
    <property type="entry name" value="lambda repressor-like DNA-binding domains"/>
    <property type="match status" value="1"/>
</dbReference>
<dbReference type="PROSITE" id="PS50943">
    <property type="entry name" value="HTH_CROC1"/>
    <property type="match status" value="1"/>
</dbReference>
<dbReference type="InterPro" id="IPR010982">
    <property type="entry name" value="Lambda_DNA-bd_dom_sf"/>
</dbReference>
<name>A0A3M2LU74_9ACTN</name>
<dbReference type="SUPFAM" id="SSF47413">
    <property type="entry name" value="lambda repressor-like DNA-binding domains"/>
    <property type="match status" value="1"/>
</dbReference>
<gene>
    <name evidence="2" type="ORF">EBO15_29035</name>
</gene>
<dbReference type="Pfam" id="PF13560">
    <property type="entry name" value="HTH_31"/>
    <property type="match status" value="1"/>
</dbReference>
<evidence type="ECO:0000259" key="1">
    <source>
        <dbReference type="PROSITE" id="PS50943"/>
    </source>
</evidence>
<sequence>MSSRKPVLTIRLRRLAAELRRLRKDAGLTRDEVTGRTALNPATLWRIETAKTRPQARTLKTLLDLYDASDDQRAELTVLLRESAVRGRAHIIARELPERYAAYIEFEGSATRISNFECAFIPGLLQTEEYARATIEGGRPGMTEDEVNHRVEARIRRQELLTSDGPPELRAILDEAALRRRVGGIGLMARQAEHLLDAAALHNVTVQVVPFAAGAHPGMMGPFVVMDFPEDVGVRVAYLDGQVGDLFLEEEAEVQRYSLAFEHLRGAALSPRASTALIAEVARDSRA</sequence>